<name>A0A6M3IQL1_9ZZZZ</name>
<reference evidence="1" key="1">
    <citation type="submission" date="2020-03" db="EMBL/GenBank/DDBJ databases">
        <title>The deep terrestrial virosphere.</title>
        <authorList>
            <person name="Holmfeldt K."/>
            <person name="Nilsson E."/>
            <person name="Simone D."/>
            <person name="Lopez-Fernandez M."/>
            <person name="Wu X."/>
            <person name="de Brujin I."/>
            <person name="Lundin D."/>
            <person name="Andersson A."/>
            <person name="Bertilsson S."/>
            <person name="Dopson M."/>
        </authorList>
    </citation>
    <scope>NUCLEOTIDE SEQUENCE</scope>
    <source>
        <strain evidence="1">MM415B01245</strain>
    </source>
</reference>
<dbReference type="EMBL" id="MT141381">
    <property type="protein sequence ID" value="QJA59693.1"/>
    <property type="molecule type" value="Genomic_DNA"/>
</dbReference>
<accession>A0A6M3IQL1</accession>
<protein>
    <submittedName>
        <fullName evidence="1">Uncharacterized protein</fullName>
    </submittedName>
</protein>
<sequence>MFSKGGCPICHGGGLIPFKNRSDAWLDCSCKQPEPERYHQIDASDFDYPCSDTFRAHTYQHTNQPDPGYIAPQPIAPPPQVIEHRHSDMSKQDYALLRNLEGQVKYLQTKLAERDKNKQDYY</sequence>
<organism evidence="1">
    <name type="scientific">viral metagenome</name>
    <dbReference type="NCBI Taxonomy" id="1070528"/>
    <lineage>
        <taxon>unclassified sequences</taxon>
        <taxon>metagenomes</taxon>
        <taxon>organismal metagenomes</taxon>
    </lineage>
</organism>
<gene>
    <name evidence="1" type="ORF">MM415B01245_0005</name>
</gene>
<proteinExistence type="predicted"/>
<dbReference type="AlphaFoldDB" id="A0A6M3IQL1"/>
<evidence type="ECO:0000313" key="1">
    <source>
        <dbReference type="EMBL" id="QJA59693.1"/>
    </source>
</evidence>